<dbReference type="Proteomes" id="UP001253545">
    <property type="component" value="Unassembled WGS sequence"/>
</dbReference>
<dbReference type="EMBL" id="JAVRHX010000001">
    <property type="protein sequence ID" value="MDT0593846.1"/>
    <property type="molecule type" value="Genomic_DNA"/>
</dbReference>
<gene>
    <name evidence="2" type="ORF">RM552_03185</name>
</gene>
<reference evidence="2 3" key="1">
    <citation type="submission" date="2023-09" db="EMBL/GenBank/DDBJ databases">
        <authorList>
            <person name="Rey-Velasco X."/>
        </authorList>
    </citation>
    <scope>NUCLEOTIDE SEQUENCE [LARGE SCALE GENOMIC DNA]</scope>
    <source>
        <strain evidence="2 3">P117</strain>
    </source>
</reference>
<evidence type="ECO:0000313" key="2">
    <source>
        <dbReference type="EMBL" id="MDT0593846.1"/>
    </source>
</evidence>
<protein>
    <submittedName>
        <fullName evidence="2">Carboxypeptidase-like regulatory domain-containing protein</fullName>
    </submittedName>
</protein>
<dbReference type="RefSeq" id="WP_311367341.1">
    <property type="nucleotide sequence ID" value="NZ_JAVRHX010000001.1"/>
</dbReference>
<evidence type="ECO:0000256" key="1">
    <source>
        <dbReference type="SAM" id="SignalP"/>
    </source>
</evidence>
<keyword evidence="3" id="KW-1185">Reference proteome</keyword>
<proteinExistence type="predicted"/>
<sequence>MRFIVQFKNFSLACIVTMLLCNSSHVFAQNIENASRYEQNSELIVSIRLSKYKLGDAIALYRDNQLYFDLEELTSILEFPINREGNQLKGWFASEDNIFELTLPGTDDGARLSLKDSLEKQFSSKDIFVDNGIYYVSIQFLNESFQLNPEVDLENLNVSLKPGITLPIQQRLARRSNTGFFRKSSSDVIYPELRSGYRILSPQSLDIVLDANFSENDNSQRYSILGGRDVGLTNMRFFLSGFNDDLLVNSRVSFSRESLKADLLGPLRASQIVVGDVTPTRIPGQRTANQGRGIYISNKRLGRNNDFDVTTLAGEIQADWDVELYRNGILIDRQVNVQSGRYEFNDIPLVTGDNSLELRFFGPQGQRYSEVVEKVVDRALLNQKRLGYEFSISQIGTSLLGQETGNSDESDGGISINGKYGYGLSDSLRLSLGHTSILNTDNNINLLSAGVDTKFSDALLGSLETAVGDNGAVFVNSSLRSRLFGQNLRLSYNYRKDSEDASAINLFRFINDGKLGENGRINYLNEIEYQKQDEDTFARISNQIGTRIGGARLNHSIGFNQRETATESSQFIDGNIGLDFSVGPAFFRLASNYSDIDGFGIDSVLAEADWRINENYSSNFRYTKTLDSDRDRYQFGVEYKHDYLYLGLNSFYDESANWNVGLTARMSLGYEDGDDLVYASNRSMVTRGVIFVRAFEDVNANFEYDEGEPLLENIKFVANQGGSRGETNGIGVAMLQGLADQVQTDITFDSRSIGDPFIQPWLQGISITPRYGLSQTIDFPFVQVTEVDGFARAVKEDGSTIDLKGASVKLENIQSGNVYTALSSFDGFFYFEGVLPGRYKMSFSDSTNRRYKLKPLEPVEINIKVGEEYLADQILLAQQMSEYNGYFVSHGAFPRKALAMLFAKSIKQKNPSLNLHIVDDLTENQYSVVSGYFTVANNAEQWCENIALDLECLVLTKSFLQ</sequence>
<evidence type="ECO:0000313" key="3">
    <source>
        <dbReference type="Proteomes" id="UP001253545"/>
    </source>
</evidence>
<feature type="signal peptide" evidence="1">
    <location>
        <begin position="1"/>
        <end position="28"/>
    </location>
</feature>
<organism evidence="2 3">
    <name type="scientific">Glaciecola petra</name>
    <dbReference type="NCBI Taxonomy" id="3075602"/>
    <lineage>
        <taxon>Bacteria</taxon>
        <taxon>Pseudomonadati</taxon>
        <taxon>Pseudomonadota</taxon>
        <taxon>Gammaproteobacteria</taxon>
        <taxon>Alteromonadales</taxon>
        <taxon>Alteromonadaceae</taxon>
        <taxon>Glaciecola</taxon>
    </lineage>
</organism>
<name>A0ABU2ZNK2_9ALTE</name>
<dbReference type="SUPFAM" id="SSF49478">
    <property type="entry name" value="Cna protein B-type domain"/>
    <property type="match status" value="1"/>
</dbReference>
<keyword evidence="1" id="KW-0732">Signal</keyword>
<comment type="caution">
    <text evidence="2">The sequence shown here is derived from an EMBL/GenBank/DDBJ whole genome shotgun (WGS) entry which is preliminary data.</text>
</comment>
<feature type="chain" id="PRO_5046943877" evidence="1">
    <location>
        <begin position="29"/>
        <end position="961"/>
    </location>
</feature>
<accession>A0ABU2ZNK2</accession>